<dbReference type="Gene3D" id="3.30.559.10">
    <property type="entry name" value="Chloramphenicol acetyltransferase-like domain"/>
    <property type="match status" value="1"/>
</dbReference>
<dbReference type="GO" id="GO:0004312">
    <property type="term" value="F:fatty acid synthase activity"/>
    <property type="evidence" value="ECO:0007669"/>
    <property type="project" value="UniProtKB-EC"/>
</dbReference>
<dbReference type="Gene3D" id="3.40.50.720">
    <property type="entry name" value="NAD(P)-binding Rossmann-like Domain"/>
    <property type="match status" value="1"/>
</dbReference>
<feature type="region of interest" description="C-terminal hotdog fold" evidence="7">
    <location>
        <begin position="995"/>
        <end position="1138"/>
    </location>
</feature>
<evidence type="ECO:0000256" key="8">
    <source>
        <dbReference type="SAM" id="MobiDB-lite"/>
    </source>
</evidence>
<feature type="domain" description="Ketosynthase family 3 (KS3)" evidence="10">
    <location>
        <begin position="6"/>
        <end position="426"/>
    </location>
</feature>
<dbReference type="InterPro" id="IPR020806">
    <property type="entry name" value="PKS_PP-bd"/>
</dbReference>
<dbReference type="Pfam" id="PF21089">
    <property type="entry name" value="PKS_DH_N"/>
    <property type="match status" value="1"/>
</dbReference>
<dbReference type="SMART" id="SM00822">
    <property type="entry name" value="PKS_KR"/>
    <property type="match status" value="1"/>
</dbReference>
<keyword evidence="3" id="KW-0596">Phosphopantetheine</keyword>
<feature type="domain" description="PKS/mFAS DH" evidence="11">
    <location>
        <begin position="849"/>
        <end position="1138"/>
    </location>
</feature>
<evidence type="ECO:0000256" key="4">
    <source>
        <dbReference type="ARBA" id="ARBA00022553"/>
    </source>
</evidence>
<dbReference type="OrthoDB" id="329835at2759"/>
<dbReference type="Pfam" id="PF00668">
    <property type="entry name" value="Condensation"/>
    <property type="match status" value="1"/>
</dbReference>
<dbReference type="CDD" id="cd00833">
    <property type="entry name" value="PKS"/>
    <property type="match status" value="1"/>
</dbReference>
<dbReference type="InterPro" id="IPR016039">
    <property type="entry name" value="Thiolase-like"/>
</dbReference>
<evidence type="ECO:0000313" key="12">
    <source>
        <dbReference type="EMBL" id="PVD31181.1"/>
    </source>
</evidence>
<dbReference type="InterPro" id="IPR006162">
    <property type="entry name" value="Ppantetheine_attach_site"/>
</dbReference>
<evidence type="ECO:0000259" key="9">
    <source>
        <dbReference type="PROSITE" id="PS50075"/>
    </source>
</evidence>
<dbReference type="PANTHER" id="PTHR43775">
    <property type="entry name" value="FATTY ACID SYNTHASE"/>
    <property type="match status" value="1"/>
</dbReference>
<dbReference type="SUPFAM" id="SSF47336">
    <property type="entry name" value="ACP-like"/>
    <property type="match status" value="1"/>
</dbReference>
<dbReference type="InterPro" id="IPR049551">
    <property type="entry name" value="PKS_DH_C"/>
</dbReference>
<dbReference type="InterPro" id="IPR020841">
    <property type="entry name" value="PKS_Beta-ketoAc_synthase_dom"/>
</dbReference>
<dbReference type="SUPFAM" id="SSF53901">
    <property type="entry name" value="Thiolase-like"/>
    <property type="match status" value="1"/>
</dbReference>
<evidence type="ECO:0000256" key="2">
    <source>
        <dbReference type="ARBA" id="ARBA00018769"/>
    </source>
</evidence>
<dbReference type="InterPro" id="IPR036736">
    <property type="entry name" value="ACP-like_sf"/>
</dbReference>
<dbReference type="GO" id="GO:0004315">
    <property type="term" value="F:3-oxoacyl-[acyl-carrier-protein] synthase activity"/>
    <property type="evidence" value="ECO:0007669"/>
    <property type="project" value="InterPro"/>
</dbReference>
<evidence type="ECO:0000256" key="3">
    <source>
        <dbReference type="ARBA" id="ARBA00022450"/>
    </source>
</evidence>
<evidence type="ECO:0000259" key="10">
    <source>
        <dbReference type="PROSITE" id="PS52004"/>
    </source>
</evidence>
<dbReference type="InterPro" id="IPR023213">
    <property type="entry name" value="CAT-like_dom_sf"/>
</dbReference>
<dbReference type="Gene3D" id="3.10.129.110">
    <property type="entry name" value="Polyketide synthase dehydratase"/>
    <property type="match status" value="1"/>
</dbReference>
<accession>A0A2T7PCN8</accession>
<dbReference type="GO" id="GO:0031177">
    <property type="term" value="F:phosphopantetheine binding"/>
    <property type="evidence" value="ECO:0007669"/>
    <property type="project" value="InterPro"/>
</dbReference>
<dbReference type="PROSITE" id="PS52019">
    <property type="entry name" value="PKS_MFAS_DH"/>
    <property type="match status" value="1"/>
</dbReference>
<feature type="domain" description="Carrier" evidence="9">
    <location>
        <begin position="1981"/>
        <end position="2056"/>
    </location>
</feature>
<dbReference type="Pfam" id="PF02801">
    <property type="entry name" value="Ketoacyl-synt_C"/>
    <property type="match status" value="1"/>
</dbReference>
<dbReference type="Pfam" id="PF00550">
    <property type="entry name" value="PP-binding"/>
    <property type="match status" value="1"/>
</dbReference>
<dbReference type="InterPro" id="IPR032821">
    <property type="entry name" value="PKS_assoc"/>
</dbReference>
<organism evidence="12 13">
    <name type="scientific">Pomacea canaliculata</name>
    <name type="common">Golden apple snail</name>
    <dbReference type="NCBI Taxonomy" id="400727"/>
    <lineage>
        <taxon>Eukaryota</taxon>
        <taxon>Metazoa</taxon>
        <taxon>Spiralia</taxon>
        <taxon>Lophotrochozoa</taxon>
        <taxon>Mollusca</taxon>
        <taxon>Gastropoda</taxon>
        <taxon>Caenogastropoda</taxon>
        <taxon>Architaenioglossa</taxon>
        <taxon>Ampullarioidea</taxon>
        <taxon>Ampullariidae</taxon>
        <taxon>Pomacea</taxon>
    </lineage>
</organism>
<keyword evidence="5" id="KW-0808">Transferase</keyword>
<dbReference type="SMART" id="SM00827">
    <property type="entry name" value="PKS_AT"/>
    <property type="match status" value="1"/>
</dbReference>
<feature type="region of interest" description="N-terminal hotdog fold" evidence="7">
    <location>
        <begin position="849"/>
        <end position="983"/>
    </location>
</feature>
<feature type="compositionally biased region" description="Low complexity" evidence="8">
    <location>
        <begin position="2064"/>
        <end position="2076"/>
    </location>
</feature>
<dbReference type="InterPro" id="IPR014031">
    <property type="entry name" value="Ketoacyl_synth_C"/>
</dbReference>
<name>A0A2T7PCN8_POMCA</name>
<dbReference type="Pfam" id="PF16197">
    <property type="entry name" value="KAsynt_C_assoc"/>
    <property type="match status" value="1"/>
</dbReference>
<dbReference type="PROSITE" id="PS50075">
    <property type="entry name" value="CARRIER"/>
    <property type="match status" value="1"/>
</dbReference>
<dbReference type="InterPro" id="IPR001242">
    <property type="entry name" value="Condensation_dom"/>
</dbReference>
<evidence type="ECO:0000256" key="5">
    <source>
        <dbReference type="ARBA" id="ARBA00022679"/>
    </source>
</evidence>
<dbReference type="GO" id="GO:0006633">
    <property type="term" value="P:fatty acid biosynthetic process"/>
    <property type="evidence" value="ECO:0007669"/>
    <property type="project" value="InterPro"/>
</dbReference>
<sequence length="2558" mass="279888">MAESGEHAVAIVGIGCKVPGAENIREFWNVLLKGENHIVEIPPSRWNADASYDPDPMAPGKTYVKRAGLVKGWDEFDNKLYGINDFEAPQMDPQQRFVLDCTFMALQDAGLTRAQIAGSNTGVFVGVMNADFRGLFTAQSSNIGNYTVTGISNSIIAARLSYVFDLRGPSLVLDTACSSSLIAIHLGCQAILTGDCDMAICGGVNYLTLPDIFVHLSKARMISPTGQCHSFSDKADGYTRGEGCGIVILKRLRDAERDGDNIWATICTGSNQDGHAVSPITAPSGLQQRRLMEHVYHKTGLDLSAVDYIEAHGTGTGAGDPVEVNSVGEYFRHTSPRHRYIGSVKTNIGHLESAAGVVSIIKVLLMMKHGKIVPSLHFQQPNPKIRFQELQLTVPTSPVDWTNPRKVACCNSFGFGGSNSHAVVSFYRKSQKEARNVDTETHLGRPCIVCFSAVTTKSLLGSVNDFCADPDVSELHVHDVSYTSTARRDHFPLRLALVVDDMQQLLQALHGHVTRWEDPVPVLHKPKVTFVFCGMGTTWPGMCRELVRDVPVFAQTIQQVERCLAAYVPWSLTERLQQETFFNDPEFSPIAIFACQVALAATWRDLGVEPQRIVGQSVGEVAAAHVAGCLGMEDAVKVVYHRSHLLSQVTGGKMTIVRQVKVEQVRSVLSRHVSTACVSLQYSPTACCISADAEVMEEVKAQLLHEMHAQNKGMQFLDLQVAAAYHSHHVEPCKQPLADALQGLDPCPPRVPFFSSVTGEILTTAPDVQYWVDNLRMPVLFDRAVRKSCDPKSKTIFLEIGPKPTLRAHLADIFDKAVVDLHLQGVDLTWANLPTLGTRITEIPRSECAAVVLGGVDDSRRCHAYTLPIHSSQNFKILLSPMISRSIYDHVISGKIVVPGAFYAEAGLAIGRQMTGWGFGCGSVAVAVDFEQALSVAKDSFVELDAHLTEATSSRASYKVVKDNRLLARLHVTKLTDATSPAEHVSVQYVQSRCPVRVSRDVIYSALRSSGFQYGDTFSLLDHAYTNSTECLAVLQVPKEVMEELAGCTIHPSVLDCTLQSCLIITLDESKGQELLPKAISRLVVHRPMETTMFVHTTLRFRASRQHVFDLKLLSTSGHVIAELEGLVINLISEARPGSLPDMFVMEWSPLMLLPPPGGRASDGHLVVLTDQDINKVSHDSDQVVVSYAGKNFLDGLTADVQRAVSSSRDAAAIVLLRLRPFHDNSSDEEVNFDIMNCCFLYKGVLTLASQLALSTPIYLCTCRAWPSPDPNTKDAPVNPTCTALWALIRSVVRERIYPQVVAVDLHLPSDKLTSPFLQHVLHVMTTDTTLRNYPELMIDESSVAVNQVIKVDPDTPIPLYRPTSADAKKAVILISREASAVCQPIAMLHDVTASQGEMTIACHTFAIQNPNLLSVKMPYERLKMARCSHTKGFAVFAVEVVGQALQTTQPAKRRQALERVVACYPLAVGTYVRVPEPCVLPVRLFPGYQVGDVSKLLVLYELQAQVQAPGVTLLCTRVTSSFAKVVEALLQRRRGGKVAPKVSILQLDQLTAPHVWLDAVVVSLAMLDGATMADLASRWRGGERLVVCSALIVPEALSCAYCLLPEVDVRVVDTRMLFQPASLRRLVPEVCKWVKSQGSYMSEVMHALHVQRETEAEFTKSKNLTSVSDLLDLLTFRDWQMGQTEVKTDQLQLFRKDAFYVVVGGLTGLGWICVEYLAEKGAGYIAIVNRRHPTSQQLSAMAAVSTTFTCQVRAFQADVTSFESSSRALQEMQGAFVGAPLKGVFFGAAVTADKSFLTMDITSFHKALAPKVRGVWNLHLLTRDLPLDYFVLHSSVASVVGNGGQTNYAAGNGFMDGLAHFRRQQGLAAQAVNWGALDLGLVDANTSARQALEGQGFLFMTPDEIRDILTPVLMLNWTQCSPSKFDLDKLTQRLVRDGLAPLRTRLEKLLVTPGDELQISEDLLLEVQQAKGMEREQRLAVFQAYIKLLAARALSVDAQVVTPDASLTELGMDSIVAMTMINQIRRDTSRRLSALTLVTGEPTVVVIAQALDEADDEGEEQAQGEGVREGAAGAEHSSLRAASPIETSHLTNYHLNFLRPAFFHGTVDLVLKQPMDEQRLQAALTSFVSAHAPARTGFKEAAPRRFVMFPHEMQVAPDVRVLAGENNAGEVLERISREFFDLQKTVPVRFIHVQGPTPLLRIVYHKAALDYLTARKLAEDLSAHLGLPGKVRRPSPSAQLPSISSVGEELSRLLAESQESVKFWEAVLSRSPPSLSLTQSFVPTPGDAREVSSVTAMVPQVLAAQLREFISLHHVFLLGVLGSCHQLLLHALTGSDVVPLLFPLDLRLVFQAARNDTCSCVNDVLLIAFVDSEKTGAGNCSLKKFVLDNAKVIEQHVKHGMVPLGVLEPLASRALEHLHTCTNGISISRLDDRGDAVVNHDVDRRHAGRPTPDKAPLKAKDGVVPGVEVKDADGMVSLAGGLETDLQITHDIPRDLLQLTLAFQTSVIDRGAAHLVISLLVTVITLLGKEPGISVRKLCRRLRAMKRELGKASPPSP</sequence>
<dbReference type="InterPro" id="IPR049900">
    <property type="entry name" value="PKS_mFAS_DH"/>
</dbReference>
<evidence type="ECO:0000256" key="1">
    <source>
        <dbReference type="ARBA" id="ARBA00012873"/>
    </source>
</evidence>
<dbReference type="SUPFAM" id="SSF52777">
    <property type="entry name" value="CoA-dependent acyltransferases"/>
    <property type="match status" value="2"/>
</dbReference>
<dbReference type="InterPro" id="IPR042104">
    <property type="entry name" value="PKS_dehydratase_sf"/>
</dbReference>
<dbReference type="SMART" id="SM00823">
    <property type="entry name" value="PKS_PP"/>
    <property type="match status" value="1"/>
</dbReference>
<dbReference type="STRING" id="400727.A0A2T7PCN8"/>
<dbReference type="Gene3D" id="3.40.47.10">
    <property type="match status" value="1"/>
</dbReference>
<comment type="catalytic activity">
    <reaction evidence="6">
        <text>acetyl-CoA + n malonyl-CoA + 2n NADPH + 2n H(+) = a long-chain fatty acid + (n+1) CoA + n CO2 + 2n NADP(+).</text>
        <dbReference type="EC" id="2.3.1.85"/>
    </reaction>
</comment>
<dbReference type="GO" id="GO:0044550">
    <property type="term" value="P:secondary metabolite biosynthetic process"/>
    <property type="evidence" value="ECO:0007669"/>
    <property type="project" value="UniProtKB-ARBA"/>
</dbReference>
<dbReference type="InterPro" id="IPR049552">
    <property type="entry name" value="PKS_DH_N"/>
</dbReference>
<dbReference type="InterPro" id="IPR016035">
    <property type="entry name" value="Acyl_Trfase/lysoPLipase"/>
</dbReference>
<dbReference type="InterPro" id="IPR001227">
    <property type="entry name" value="Ac_transferase_dom_sf"/>
</dbReference>
<dbReference type="SUPFAM" id="SSF52151">
    <property type="entry name" value="FabD/lysophospholipase-like"/>
    <property type="match status" value="1"/>
</dbReference>
<dbReference type="Gene3D" id="3.30.559.30">
    <property type="entry name" value="Nonribosomal peptide synthetase, condensation domain"/>
    <property type="match status" value="1"/>
</dbReference>
<dbReference type="InterPro" id="IPR018201">
    <property type="entry name" value="Ketoacyl_synth_AS"/>
</dbReference>
<dbReference type="PROSITE" id="PS52004">
    <property type="entry name" value="KS3_2"/>
    <property type="match status" value="1"/>
</dbReference>
<dbReference type="InterPro" id="IPR057326">
    <property type="entry name" value="KR_dom"/>
</dbReference>
<dbReference type="InterPro" id="IPR014030">
    <property type="entry name" value="Ketoacyl_synth_N"/>
</dbReference>
<dbReference type="Pfam" id="PF00109">
    <property type="entry name" value="ketoacyl-synt"/>
    <property type="match status" value="1"/>
</dbReference>
<dbReference type="Gene3D" id="3.30.70.3290">
    <property type="match status" value="1"/>
</dbReference>
<dbReference type="SMART" id="SM00825">
    <property type="entry name" value="PKS_KS"/>
    <property type="match status" value="1"/>
</dbReference>
<dbReference type="Proteomes" id="UP000245119">
    <property type="component" value="Linkage Group LG4"/>
</dbReference>
<evidence type="ECO:0000259" key="11">
    <source>
        <dbReference type="PROSITE" id="PS52019"/>
    </source>
</evidence>
<evidence type="ECO:0000256" key="6">
    <source>
        <dbReference type="ARBA" id="ARBA00044883"/>
    </source>
</evidence>
<dbReference type="Gene3D" id="3.40.366.10">
    <property type="entry name" value="Malonyl-Coenzyme A Acyl Carrier Protein, domain 2"/>
    <property type="match status" value="1"/>
</dbReference>
<dbReference type="PROSITE" id="PS00606">
    <property type="entry name" value="KS3_1"/>
    <property type="match status" value="1"/>
</dbReference>
<dbReference type="Gene3D" id="1.10.1200.10">
    <property type="entry name" value="ACP-like"/>
    <property type="match status" value="1"/>
</dbReference>
<reference evidence="12 13" key="1">
    <citation type="submission" date="2018-04" db="EMBL/GenBank/DDBJ databases">
        <title>The genome of golden apple snail Pomacea canaliculata provides insight into stress tolerance and invasive adaptation.</title>
        <authorList>
            <person name="Liu C."/>
            <person name="Liu B."/>
            <person name="Ren Y."/>
            <person name="Zhang Y."/>
            <person name="Wang H."/>
            <person name="Li S."/>
            <person name="Jiang F."/>
            <person name="Yin L."/>
            <person name="Zhang G."/>
            <person name="Qian W."/>
            <person name="Fan W."/>
        </authorList>
    </citation>
    <scope>NUCLEOTIDE SEQUENCE [LARGE SCALE GENOMIC DNA]</scope>
    <source>
        <strain evidence="12">SZHN2017</strain>
        <tissue evidence="12">Muscle</tissue>
    </source>
</reference>
<dbReference type="SUPFAM" id="SSF51735">
    <property type="entry name" value="NAD(P)-binding Rossmann-fold domains"/>
    <property type="match status" value="1"/>
</dbReference>
<evidence type="ECO:0000256" key="7">
    <source>
        <dbReference type="PROSITE-ProRule" id="PRU01363"/>
    </source>
</evidence>
<feature type="active site" description="Proton acceptor; for dehydratase activity" evidence="7">
    <location>
        <position position="890"/>
    </location>
</feature>
<keyword evidence="4" id="KW-0597">Phosphoprotein</keyword>
<dbReference type="PANTHER" id="PTHR43775:SF37">
    <property type="entry name" value="SI:DKEY-61P9.11"/>
    <property type="match status" value="1"/>
</dbReference>
<keyword evidence="13" id="KW-1185">Reference proteome</keyword>
<dbReference type="InterPro" id="IPR050091">
    <property type="entry name" value="PKS_NRPS_Biosynth_Enz"/>
</dbReference>
<dbReference type="InterPro" id="IPR036291">
    <property type="entry name" value="NAD(P)-bd_dom_sf"/>
</dbReference>
<feature type="active site" description="Proton donor; for dehydratase activity" evidence="7">
    <location>
        <position position="1056"/>
    </location>
</feature>
<feature type="region of interest" description="Disordered" evidence="8">
    <location>
        <begin position="2056"/>
        <end position="2080"/>
    </location>
</feature>
<dbReference type="Pfam" id="PF14765">
    <property type="entry name" value="PS-DH"/>
    <property type="match status" value="1"/>
</dbReference>
<dbReference type="InterPro" id="IPR009081">
    <property type="entry name" value="PP-bd_ACP"/>
</dbReference>
<dbReference type="Pfam" id="PF08659">
    <property type="entry name" value="KR"/>
    <property type="match status" value="1"/>
</dbReference>
<evidence type="ECO:0000313" key="13">
    <source>
        <dbReference type="Proteomes" id="UP000245119"/>
    </source>
</evidence>
<comment type="caution">
    <text evidence="12">The sequence shown here is derived from an EMBL/GenBank/DDBJ whole genome shotgun (WGS) entry which is preliminary data.</text>
</comment>
<protein>
    <recommendedName>
        <fullName evidence="2">Fatty acid synthase</fullName>
        <ecNumber evidence="1">2.3.1.85</ecNumber>
    </recommendedName>
</protein>
<dbReference type="EMBL" id="PZQS01000004">
    <property type="protein sequence ID" value="PVD31181.1"/>
    <property type="molecule type" value="Genomic_DNA"/>
</dbReference>
<proteinExistence type="predicted"/>
<gene>
    <name evidence="12" type="ORF">C0Q70_06593</name>
</gene>
<dbReference type="PROSITE" id="PS00012">
    <property type="entry name" value="PHOSPHOPANTETHEINE"/>
    <property type="match status" value="1"/>
</dbReference>
<dbReference type="Pfam" id="PF00698">
    <property type="entry name" value="Acyl_transf_1"/>
    <property type="match status" value="1"/>
</dbReference>
<dbReference type="EC" id="2.3.1.85" evidence="1"/>
<dbReference type="InterPro" id="IPR014043">
    <property type="entry name" value="Acyl_transferase_dom"/>
</dbReference>
<dbReference type="InterPro" id="IPR013968">
    <property type="entry name" value="PKS_KR"/>
</dbReference>